<dbReference type="OrthoDB" id="3145912at2759"/>
<dbReference type="Gene3D" id="3.80.10.10">
    <property type="entry name" value="Ribonuclease Inhibitor"/>
    <property type="match status" value="1"/>
</dbReference>
<reference evidence="1" key="1">
    <citation type="submission" date="2020-05" db="EMBL/GenBank/DDBJ databases">
        <title>Mycena genomes resolve the evolution of fungal bioluminescence.</title>
        <authorList>
            <person name="Tsai I.J."/>
        </authorList>
    </citation>
    <scope>NUCLEOTIDE SEQUENCE</scope>
    <source>
        <strain evidence="1">CCC161011</strain>
    </source>
</reference>
<dbReference type="Proteomes" id="UP000620124">
    <property type="component" value="Unassembled WGS sequence"/>
</dbReference>
<evidence type="ECO:0000313" key="2">
    <source>
        <dbReference type="Proteomes" id="UP000620124"/>
    </source>
</evidence>
<gene>
    <name evidence="1" type="ORF">MVEN_01845500</name>
</gene>
<proteinExistence type="predicted"/>
<dbReference type="SUPFAM" id="SSF52047">
    <property type="entry name" value="RNI-like"/>
    <property type="match status" value="1"/>
</dbReference>
<dbReference type="AlphaFoldDB" id="A0A8H7CMV5"/>
<protein>
    <submittedName>
        <fullName evidence="1">Uncharacterized protein</fullName>
    </submittedName>
</protein>
<sequence>MDASSPNFLGPVLPTDLEREIFEFSALSNPRSIHKLLLVARRVKIWIEPLLYRNLSVVRNSFRCDGAVDLIRISTDNCLKLLDVKPAILDHVRNLALTNVPGSDIGRILSGCRRVESLALFQTDPEPSWLPFITAMPLRQLSANVDPLFGRPGVDLGHSLFAQLTHLDFFETPVSDDWVTGVCRLPCLTHLSFTFEAPGDIATVPFPQILASCTSLKVLIVFFSSEHDRERFDQWQYFCDDPRSVTMVVDDFLEDWERGATGALAGDYWIKAERFIQKRRSGEIKGAEYSVPWDPIWPILSDSRSTTGSPNA</sequence>
<organism evidence="1 2">
    <name type="scientific">Mycena venus</name>
    <dbReference type="NCBI Taxonomy" id="2733690"/>
    <lineage>
        <taxon>Eukaryota</taxon>
        <taxon>Fungi</taxon>
        <taxon>Dikarya</taxon>
        <taxon>Basidiomycota</taxon>
        <taxon>Agaricomycotina</taxon>
        <taxon>Agaricomycetes</taxon>
        <taxon>Agaricomycetidae</taxon>
        <taxon>Agaricales</taxon>
        <taxon>Marasmiineae</taxon>
        <taxon>Mycenaceae</taxon>
        <taxon>Mycena</taxon>
    </lineage>
</organism>
<dbReference type="InterPro" id="IPR032675">
    <property type="entry name" value="LRR_dom_sf"/>
</dbReference>
<name>A0A8H7CMV5_9AGAR</name>
<dbReference type="EMBL" id="JACAZI010000018">
    <property type="protein sequence ID" value="KAF7341113.1"/>
    <property type="molecule type" value="Genomic_DNA"/>
</dbReference>
<comment type="caution">
    <text evidence="1">The sequence shown here is derived from an EMBL/GenBank/DDBJ whole genome shotgun (WGS) entry which is preliminary data.</text>
</comment>
<evidence type="ECO:0000313" key="1">
    <source>
        <dbReference type="EMBL" id="KAF7341113.1"/>
    </source>
</evidence>
<accession>A0A8H7CMV5</accession>
<keyword evidence="2" id="KW-1185">Reference proteome</keyword>